<dbReference type="AlphaFoldDB" id="A0A202E442"/>
<evidence type="ECO:0000313" key="2">
    <source>
        <dbReference type="Proteomes" id="UP000196084"/>
    </source>
</evidence>
<protein>
    <submittedName>
        <fullName evidence="1">Uncharacterized protein</fullName>
    </submittedName>
</protein>
<proteinExistence type="predicted"/>
<accession>A0A202E442</accession>
<comment type="caution">
    <text evidence="1">The sequence shown here is derived from an EMBL/GenBank/DDBJ whole genome shotgun (WGS) entry which is preliminary data.</text>
</comment>
<reference evidence="1 2" key="1">
    <citation type="submission" date="2017-02" db="EMBL/GenBank/DDBJ databases">
        <title>Natronthermophilus aegyptiacus gen. nov.,sp. nov., an aerobic, extremely halophilic alkalithermophilic archaeon isolated from the athalassohaline Wadi An Natrun, Egypt.</title>
        <authorList>
            <person name="Zhao B."/>
        </authorList>
    </citation>
    <scope>NUCLEOTIDE SEQUENCE [LARGE SCALE GENOMIC DNA]</scope>
    <source>
        <strain evidence="1 2">CGMCC 1.3597</strain>
    </source>
</reference>
<dbReference type="Proteomes" id="UP000196084">
    <property type="component" value="Unassembled WGS sequence"/>
</dbReference>
<keyword evidence="2" id="KW-1185">Reference proteome</keyword>
<dbReference type="OrthoDB" id="193124at2157"/>
<gene>
    <name evidence="1" type="ORF">B2G88_18095</name>
</gene>
<sequence>MQSRSVTLEEIDELFLQWNGHINASALFRRALKDEMQIRDINPHEFRTLFEQAVEQGYEFDEILEQTSRIDDLEHLVAEQAESMQQSTTE</sequence>
<dbReference type="RefSeq" id="WP_054861996.1">
    <property type="nucleotide sequence ID" value="NZ_MWPH01000005.1"/>
</dbReference>
<organism evidence="1 2">
    <name type="scientific">Natronolimnobius baerhuensis</name>
    <dbReference type="NCBI Taxonomy" id="253108"/>
    <lineage>
        <taxon>Archaea</taxon>
        <taxon>Methanobacteriati</taxon>
        <taxon>Methanobacteriota</taxon>
        <taxon>Stenosarchaea group</taxon>
        <taxon>Halobacteria</taxon>
        <taxon>Halobacteriales</taxon>
        <taxon>Natrialbaceae</taxon>
        <taxon>Natronolimnobius</taxon>
    </lineage>
</organism>
<evidence type="ECO:0000313" key="1">
    <source>
        <dbReference type="EMBL" id="OVE82999.1"/>
    </source>
</evidence>
<name>A0A202E442_9EURY</name>
<dbReference type="EMBL" id="MWPH01000005">
    <property type="protein sequence ID" value="OVE82999.1"/>
    <property type="molecule type" value="Genomic_DNA"/>
</dbReference>